<dbReference type="AlphaFoldDB" id="A0A0W8E920"/>
<gene>
    <name evidence="9" type="ORF">ASZ90_017485</name>
</gene>
<evidence type="ECO:0000256" key="5">
    <source>
        <dbReference type="ARBA" id="ARBA00022842"/>
    </source>
</evidence>
<evidence type="ECO:0000256" key="1">
    <source>
        <dbReference type="ARBA" id="ARBA00022516"/>
    </source>
</evidence>
<comment type="caution">
    <text evidence="9">The sequence shown here is derived from an EMBL/GenBank/DDBJ whole genome shotgun (WGS) entry which is preliminary data.</text>
</comment>
<keyword evidence="7" id="KW-0275">Fatty acid biosynthesis</keyword>
<organism evidence="9">
    <name type="scientific">hydrocarbon metagenome</name>
    <dbReference type="NCBI Taxonomy" id="938273"/>
    <lineage>
        <taxon>unclassified sequences</taxon>
        <taxon>metagenomes</taxon>
        <taxon>ecological metagenomes</taxon>
    </lineage>
</organism>
<dbReference type="InterPro" id="IPR008278">
    <property type="entry name" value="4-PPantetheinyl_Trfase_dom"/>
</dbReference>
<evidence type="ECO:0000256" key="2">
    <source>
        <dbReference type="ARBA" id="ARBA00022679"/>
    </source>
</evidence>
<keyword evidence="2 9" id="KW-0808">Transferase</keyword>
<accession>A0A0W8E920</accession>
<dbReference type="EC" id="2.7.8.7" evidence="9"/>
<dbReference type="Gene3D" id="3.90.470.20">
    <property type="entry name" value="4'-phosphopantetheinyl transferase domain"/>
    <property type="match status" value="1"/>
</dbReference>
<dbReference type="InterPro" id="IPR037143">
    <property type="entry name" value="4-PPantetheinyl_Trfase_dom_sf"/>
</dbReference>
<evidence type="ECO:0000256" key="7">
    <source>
        <dbReference type="ARBA" id="ARBA00023160"/>
    </source>
</evidence>
<protein>
    <submittedName>
        <fullName evidence="9">Holo-acp synthase</fullName>
        <ecNumber evidence="9">2.7.8.7</ecNumber>
    </submittedName>
</protein>
<name>A0A0W8E920_9ZZZZ</name>
<dbReference type="NCBIfam" id="TIGR00556">
    <property type="entry name" value="pantethn_trn"/>
    <property type="match status" value="1"/>
</dbReference>
<proteinExistence type="inferred from homology"/>
<evidence type="ECO:0000256" key="6">
    <source>
        <dbReference type="ARBA" id="ARBA00023098"/>
    </source>
</evidence>
<reference evidence="9" key="1">
    <citation type="journal article" date="2015" name="Proc. Natl. Acad. Sci. U.S.A.">
        <title>Networks of energetic and metabolic interactions define dynamics in microbial communities.</title>
        <authorList>
            <person name="Embree M."/>
            <person name="Liu J.K."/>
            <person name="Al-Bassam M.M."/>
            <person name="Zengler K."/>
        </authorList>
    </citation>
    <scope>NUCLEOTIDE SEQUENCE</scope>
</reference>
<dbReference type="InterPro" id="IPR002582">
    <property type="entry name" value="ACPS"/>
</dbReference>
<dbReference type="HAMAP" id="MF_00101">
    <property type="entry name" value="AcpS"/>
    <property type="match status" value="1"/>
</dbReference>
<dbReference type="NCBIfam" id="TIGR00516">
    <property type="entry name" value="acpS"/>
    <property type="match status" value="1"/>
</dbReference>
<evidence type="ECO:0000256" key="3">
    <source>
        <dbReference type="ARBA" id="ARBA00022723"/>
    </source>
</evidence>
<sequence length="122" mass="13482">MLIGIDIIDIDRIRESVERTPRFLERVFTGQELKYCLGKANPYPSLAVRFAAKEAVRKLDPVFSGGIRFHDVEIVIDKNGKPDLRLHGRAEEKGRQAGISRISVSLSHATQQAVAAVIASKG</sequence>
<dbReference type="SUPFAM" id="SSF56214">
    <property type="entry name" value="4'-phosphopantetheinyl transferase"/>
    <property type="match status" value="1"/>
</dbReference>
<keyword evidence="4" id="KW-0276">Fatty acid metabolism</keyword>
<keyword evidence="3" id="KW-0479">Metal-binding</keyword>
<evidence type="ECO:0000259" key="8">
    <source>
        <dbReference type="Pfam" id="PF01648"/>
    </source>
</evidence>
<evidence type="ECO:0000313" key="9">
    <source>
        <dbReference type="EMBL" id="KUG05102.1"/>
    </source>
</evidence>
<dbReference type="EMBL" id="LNQE01001830">
    <property type="protein sequence ID" value="KUG05102.1"/>
    <property type="molecule type" value="Genomic_DNA"/>
</dbReference>
<keyword evidence="1" id="KW-0444">Lipid biosynthesis</keyword>
<evidence type="ECO:0000256" key="4">
    <source>
        <dbReference type="ARBA" id="ARBA00022832"/>
    </source>
</evidence>
<keyword evidence="6" id="KW-0443">Lipid metabolism</keyword>
<keyword evidence="5" id="KW-0460">Magnesium</keyword>
<dbReference type="Pfam" id="PF01648">
    <property type="entry name" value="ACPS"/>
    <property type="match status" value="1"/>
</dbReference>
<dbReference type="GO" id="GO:0000287">
    <property type="term" value="F:magnesium ion binding"/>
    <property type="evidence" value="ECO:0007669"/>
    <property type="project" value="InterPro"/>
</dbReference>
<dbReference type="InterPro" id="IPR004568">
    <property type="entry name" value="Ppantetheine-prot_Trfase_dom"/>
</dbReference>
<dbReference type="GO" id="GO:0006633">
    <property type="term" value="P:fatty acid biosynthetic process"/>
    <property type="evidence" value="ECO:0007669"/>
    <property type="project" value="UniProtKB-KW"/>
</dbReference>
<feature type="domain" description="4'-phosphopantetheinyl transferase" evidence="8">
    <location>
        <begin position="3"/>
        <end position="92"/>
    </location>
</feature>
<dbReference type="GO" id="GO:0008897">
    <property type="term" value="F:holo-[acyl-carrier-protein] synthase activity"/>
    <property type="evidence" value="ECO:0007669"/>
    <property type="project" value="UniProtKB-EC"/>
</dbReference>